<feature type="region of interest" description="Disordered" evidence="1">
    <location>
        <begin position="212"/>
        <end position="248"/>
    </location>
</feature>
<feature type="region of interest" description="Disordered" evidence="1">
    <location>
        <begin position="314"/>
        <end position="342"/>
    </location>
</feature>
<gene>
    <name evidence="2" type="ORF">EJ02DRAFT_438276</name>
</gene>
<evidence type="ECO:0000256" key="1">
    <source>
        <dbReference type="SAM" id="MobiDB-lite"/>
    </source>
</evidence>
<dbReference type="AlphaFoldDB" id="A0A6A5SAZ5"/>
<evidence type="ECO:0000313" key="2">
    <source>
        <dbReference type="EMBL" id="KAF1936830.1"/>
    </source>
</evidence>
<dbReference type="EMBL" id="ML976167">
    <property type="protein sequence ID" value="KAF1936830.1"/>
    <property type="molecule type" value="Genomic_DNA"/>
</dbReference>
<dbReference type="OrthoDB" id="3794927at2759"/>
<accession>A0A6A5SAZ5</accession>
<organism evidence="2 3">
    <name type="scientific">Clathrospora elynae</name>
    <dbReference type="NCBI Taxonomy" id="706981"/>
    <lineage>
        <taxon>Eukaryota</taxon>
        <taxon>Fungi</taxon>
        <taxon>Dikarya</taxon>
        <taxon>Ascomycota</taxon>
        <taxon>Pezizomycotina</taxon>
        <taxon>Dothideomycetes</taxon>
        <taxon>Pleosporomycetidae</taxon>
        <taxon>Pleosporales</taxon>
        <taxon>Diademaceae</taxon>
        <taxon>Clathrospora</taxon>
    </lineage>
</organism>
<feature type="compositionally biased region" description="Polar residues" evidence="1">
    <location>
        <begin position="219"/>
        <end position="247"/>
    </location>
</feature>
<evidence type="ECO:0000313" key="3">
    <source>
        <dbReference type="Proteomes" id="UP000800038"/>
    </source>
</evidence>
<sequence length="524" mass="57854">MTAPKLSIDPHWVAQTLVPYLRYAFRHVLRSNTNITPYVERAVDFCLTKPDYPTDAEDLLFERIFIAIEHRHNGIPADLIGLTNNLEPLAKFLIRRAQLKGSFELLDRDCHPGEAWKNHESGSVGELQRQGGISAQQDEAQLIAPNQSNTTISPSKIGTIEALIDPRLLFAQQGQYTTPGLSGSMTVAEDQYYRQQNQELKQYQARGPAHEPWREQPQLPASYNASGRASAFHSNTGYPQQVQQHHTSAMPVQKILPAYDGAGRSSQYHQLAQQQQQQAPAYIQHLGRRQLPAHIPPLRKQHMPAPTAHMYIPIQPQPQFSHPPPPQVYQPSNQTQPQQPANYSALQPKSINLPSQNTRSSNSCLPILTNPAGITEAGATTGNGAQRHAEPLPREAFLKLSREEKCRRILELADLNRLRAAEEAKAQHNRAPRQQPLVSPATLAFNAVTRKGMVTPPNSPQLMGQGMGQAISVPAPGHQTQQVSVYATMSLPAQGGGGGFMNHPGYSNIMSAFPAPQFHGLPHS</sequence>
<protein>
    <submittedName>
        <fullName evidence="2">Uncharacterized protein</fullName>
    </submittedName>
</protein>
<feature type="compositionally biased region" description="Polar residues" evidence="1">
    <location>
        <begin position="329"/>
        <end position="342"/>
    </location>
</feature>
<reference evidence="2" key="1">
    <citation type="journal article" date="2020" name="Stud. Mycol.">
        <title>101 Dothideomycetes genomes: a test case for predicting lifestyles and emergence of pathogens.</title>
        <authorList>
            <person name="Haridas S."/>
            <person name="Albert R."/>
            <person name="Binder M."/>
            <person name="Bloem J."/>
            <person name="Labutti K."/>
            <person name="Salamov A."/>
            <person name="Andreopoulos B."/>
            <person name="Baker S."/>
            <person name="Barry K."/>
            <person name="Bills G."/>
            <person name="Bluhm B."/>
            <person name="Cannon C."/>
            <person name="Castanera R."/>
            <person name="Culley D."/>
            <person name="Daum C."/>
            <person name="Ezra D."/>
            <person name="Gonzalez J."/>
            <person name="Henrissat B."/>
            <person name="Kuo A."/>
            <person name="Liang C."/>
            <person name="Lipzen A."/>
            <person name="Lutzoni F."/>
            <person name="Magnuson J."/>
            <person name="Mondo S."/>
            <person name="Nolan M."/>
            <person name="Ohm R."/>
            <person name="Pangilinan J."/>
            <person name="Park H.-J."/>
            <person name="Ramirez L."/>
            <person name="Alfaro M."/>
            <person name="Sun H."/>
            <person name="Tritt A."/>
            <person name="Yoshinaga Y."/>
            <person name="Zwiers L.-H."/>
            <person name="Turgeon B."/>
            <person name="Goodwin S."/>
            <person name="Spatafora J."/>
            <person name="Crous P."/>
            <person name="Grigoriev I."/>
        </authorList>
    </citation>
    <scope>NUCLEOTIDE SEQUENCE</scope>
    <source>
        <strain evidence="2">CBS 161.51</strain>
    </source>
</reference>
<name>A0A6A5SAZ5_9PLEO</name>
<keyword evidence="3" id="KW-1185">Reference proteome</keyword>
<dbReference type="Proteomes" id="UP000800038">
    <property type="component" value="Unassembled WGS sequence"/>
</dbReference>
<proteinExistence type="predicted"/>